<dbReference type="EMBL" id="JAUNZN010000001">
    <property type="protein sequence ID" value="KAK4830942.1"/>
    <property type="molecule type" value="Genomic_DNA"/>
</dbReference>
<keyword evidence="2" id="KW-1185">Reference proteome</keyword>
<dbReference type="AlphaFoldDB" id="A0AAN7S7X8"/>
<evidence type="ECO:0008006" key="3">
    <source>
        <dbReference type="Google" id="ProtNLM"/>
    </source>
</evidence>
<sequence length="208" mass="24470">MLRQREQEELRRQQEGGFKPNFMDNFKLFSQVPALLRLQLERCHQVWAPEDKIYMGRSPVEATKMTRRLEHWSHRDRQRALFSLENRRSGASILGLVLFNIFINSLDDGTECTLCKFADDTKLGGVADTPDDGTAIQRNLDRLEKWANRNLMKFKEKCKVLHLDRNNPRHQDMLEVTQLEKQLGRHQAEHEPTMCPCCKGGQWYPQLY</sequence>
<gene>
    <name evidence="1" type="ORF">QYF61_014401</name>
</gene>
<comment type="caution">
    <text evidence="1">The sequence shown here is derived from an EMBL/GenBank/DDBJ whole genome shotgun (WGS) entry which is preliminary data.</text>
</comment>
<organism evidence="1 2">
    <name type="scientific">Mycteria americana</name>
    <name type="common">Wood stork</name>
    <dbReference type="NCBI Taxonomy" id="33587"/>
    <lineage>
        <taxon>Eukaryota</taxon>
        <taxon>Metazoa</taxon>
        <taxon>Chordata</taxon>
        <taxon>Craniata</taxon>
        <taxon>Vertebrata</taxon>
        <taxon>Euteleostomi</taxon>
        <taxon>Archelosauria</taxon>
        <taxon>Archosauria</taxon>
        <taxon>Dinosauria</taxon>
        <taxon>Saurischia</taxon>
        <taxon>Theropoda</taxon>
        <taxon>Coelurosauria</taxon>
        <taxon>Aves</taxon>
        <taxon>Neognathae</taxon>
        <taxon>Neoaves</taxon>
        <taxon>Aequornithes</taxon>
        <taxon>Ciconiiformes</taxon>
        <taxon>Ciconiidae</taxon>
        <taxon>Mycteria</taxon>
    </lineage>
</organism>
<reference evidence="1 2" key="1">
    <citation type="journal article" date="2023" name="J. Hered.">
        <title>Chromosome-level genome of the wood stork (Mycteria americana) provides insight into avian chromosome evolution.</title>
        <authorList>
            <person name="Flamio R. Jr."/>
            <person name="Ramstad K.M."/>
        </authorList>
    </citation>
    <scope>NUCLEOTIDE SEQUENCE [LARGE SCALE GENOMIC DNA]</scope>
    <source>
        <strain evidence="1">JAX WOST 10</strain>
    </source>
</reference>
<proteinExistence type="predicted"/>
<dbReference type="Proteomes" id="UP001333110">
    <property type="component" value="Unassembled WGS sequence"/>
</dbReference>
<evidence type="ECO:0000313" key="2">
    <source>
        <dbReference type="Proteomes" id="UP001333110"/>
    </source>
</evidence>
<protein>
    <recommendedName>
        <fullName evidence="3">Rna-directed dna polymerase from mobile element jockey-like</fullName>
    </recommendedName>
</protein>
<name>A0AAN7S7X8_MYCAM</name>
<accession>A0AAN7S7X8</accession>
<dbReference type="PANTHER" id="PTHR33332">
    <property type="entry name" value="REVERSE TRANSCRIPTASE DOMAIN-CONTAINING PROTEIN"/>
    <property type="match status" value="1"/>
</dbReference>
<evidence type="ECO:0000313" key="1">
    <source>
        <dbReference type="EMBL" id="KAK4830942.1"/>
    </source>
</evidence>